<evidence type="ECO:0000313" key="2">
    <source>
        <dbReference type="EMBL" id="KAK8026328.1"/>
    </source>
</evidence>
<dbReference type="EMBL" id="JAQQWI010000007">
    <property type="protein sequence ID" value="KAK8026328.1"/>
    <property type="molecule type" value="Genomic_DNA"/>
</dbReference>
<name>A0ABR1S3H5_9PEZI</name>
<comment type="caution">
    <text evidence="2">The sequence shown here is derived from an EMBL/GenBank/DDBJ whole genome shotgun (WGS) entry which is preliminary data.</text>
</comment>
<feature type="region of interest" description="Disordered" evidence="1">
    <location>
        <begin position="510"/>
        <end position="537"/>
    </location>
</feature>
<evidence type="ECO:0000256" key="1">
    <source>
        <dbReference type="SAM" id="MobiDB-lite"/>
    </source>
</evidence>
<dbReference type="Proteomes" id="UP001396898">
    <property type="component" value="Unassembled WGS sequence"/>
</dbReference>
<dbReference type="SUPFAM" id="SSF56112">
    <property type="entry name" value="Protein kinase-like (PK-like)"/>
    <property type="match status" value="1"/>
</dbReference>
<keyword evidence="3" id="KW-1185">Reference proteome</keyword>
<gene>
    <name evidence="2" type="ORF">PG991_003384</name>
</gene>
<sequence>MDPSVKSIERLMYPLAAFALADGDNGSRPTSENQAGLDCWDRSSLNPKNRVDSLSPLKNPTWHILGVQADGHRMFAVPTFAIDKPALRVDVYLSEYDDYKISAQLHDVLEPDYALRVKSGEAYRVPLFQHLLRGLESWSSRLENFQERHFELPFGSLIAVGSICANVHEMDFHMIPDYETENSWFSAAKLQEEWSANVEAITCPEVISLEDIHLQDQPHEAISIVTIPRLTDTKQWVFKSILGDVQYMYHELWMLLKMQQHPNIIAMPFRGRRGICGFILELYRTGTLRDLLSAVDLGRRPEPSVGQKLCWSRQIVEAMCHINGACDMFYTGIKHVNIAMSDDNRPIALDFEQRTGRYIWVPPEIYYINYLEYVAESSSIPMQICQQTIRLLKSYLSDWKPGSNAVTSTSAAAGYRFSQAGYSAPWRALSEKEREGAQVYMLGRLLWCIFETVGSVDSGLNIETFREHETDLSFPEFRKTPEGMRCIIEQCTRGAPEWSGRFPSVVKSRGKLWPRGQSGRNGKPWGSVEQTQEAARV</sequence>
<dbReference type="InterPro" id="IPR011009">
    <property type="entry name" value="Kinase-like_dom_sf"/>
</dbReference>
<organism evidence="2 3">
    <name type="scientific">Apiospora marii</name>
    <dbReference type="NCBI Taxonomy" id="335849"/>
    <lineage>
        <taxon>Eukaryota</taxon>
        <taxon>Fungi</taxon>
        <taxon>Dikarya</taxon>
        <taxon>Ascomycota</taxon>
        <taxon>Pezizomycotina</taxon>
        <taxon>Sordariomycetes</taxon>
        <taxon>Xylariomycetidae</taxon>
        <taxon>Amphisphaeriales</taxon>
        <taxon>Apiosporaceae</taxon>
        <taxon>Apiospora</taxon>
    </lineage>
</organism>
<evidence type="ECO:0008006" key="4">
    <source>
        <dbReference type="Google" id="ProtNLM"/>
    </source>
</evidence>
<reference evidence="2 3" key="1">
    <citation type="submission" date="2023-01" db="EMBL/GenBank/DDBJ databases">
        <title>Analysis of 21 Apiospora genomes using comparative genomics revels a genus with tremendous synthesis potential of carbohydrate active enzymes and secondary metabolites.</title>
        <authorList>
            <person name="Sorensen T."/>
        </authorList>
    </citation>
    <scope>NUCLEOTIDE SEQUENCE [LARGE SCALE GENOMIC DNA]</scope>
    <source>
        <strain evidence="2 3">CBS 20057</strain>
    </source>
</reference>
<protein>
    <recommendedName>
        <fullName evidence="4">Protein kinase domain-containing protein</fullName>
    </recommendedName>
</protein>
<dbReference type="Gene3D" id="1.10.510.10">
    <property type="entry name" value="Transferase(Phosphotransferase) domain 1"/>
    <property type="match status" value="1"/>
</dbReference>
<proteinExistence type="predicted"/>
<evidence type="ECO:0000313" key="3">
    <source>
        <dbReference type="Proteomes" id="UP001396898"/>
    </source>
</evidence>
<accession>A0ABR1S3H5</accession>
<feature type="compositionally biased region" description="Polar residues" evidence="1">
    <location>
        <begin position="528"/>
        <end position="537"/>
    </location>
</feature>